<feature type="transmembrane region" description="Helical" evidence="1">
    <location>
        <begin position="88"/>
        <end position="110"/>
    </location>
</feature>
<dbReference type="InterPro" id="IPR011047">
    <property type="entry name" value="Quinoprotein_ADH-like_sf"/>
</dbReference>
<name>A0ABT0G6H1_9ACTN</name>
<dbReference type="Proteomes" id="UP001317259">
    <property type="component" value="Unassembled WGS sequence"/>
</dbReference>
<proteinExistence type="predicted"/>
<dbReference type="EMBL" id="JAKRKC020000002">
    <property type="protein sequence ID" value="MCK2220202.1"/>
    <property type="molecule type" value="Genomic_DNA"/>
</dbReference>
<keyword evidence="1" id="KW-1133">Transmembrane helix</keyword>
<keyword evidence="1" id="KW-0472">Membrane</keyword>
<dbReference type="Gene3D" id="2.130.10.10">
    <property type="entry name" value="YVTN repeat-like/Quinoprotein amine dehydrogenase"/>
    <property type="match status" value="1"/>
</dbReference>
<protein>
    <submittedName>
        <fullName evidence="3">PQQ-binding-like beta-propeller repeat protein</fullName>
    </submittedName>
</protein>
<dbReference type="RefSeq" id="WP_242376539.1">
    <property type="nucleotide sequence ID" value="NZ_JAKRKC020000002.1"/>
</dbReference>
<dbReference type="InterPro" id="IPR015943">
    <property type="entry name" value="WD40/YVTN_repeat-like_dom_sf"/>
</dbReference>
<feature type="transmembrane region" description="Helical" evidence="1">
    <location>
        <begin position="35"/>
        <end position="53"/>
    </location>
</feature>
<evidence type="ECO:0000259" key="2">
    <source>
        <dbReference type="Pfam" id="PF13360"/>
    </source>
</evidence>
<feature type="transmembrane region" description="Helical" evidence="1">
    <location>
        <begin position="122"/>
        <end position="142"/>
    </location>
</feature>
<keyword evidence="1" id="KW-0812">Transmembrane</keyword>
<feature type="domain" description="Pyrrolo-quinoline quinone repeat" evidence="2">
    <location>
        <begin position="167"/>
        <end position="257"/>
    </location>
</feature>
<keyword evidence="4" id="KW-1185">Reference proteome</keyword>
<reference evidence="3 4" key="1">
    <citation type="submission" date="2022-04" db="EMBL/GenBank/DDBJ databases">
        <title>Genome draft of Actinomadura sp. ATCC 31491.</title>
        <authorList>
            <person name="Shi X."/>
            <person name="Du Y."/>
        </authorList>
    </citation>
    <scope>NUCLEOTIDE SEQUENCE [LARGE SCALE GENOMIC DNA]</scope>
    <source>
        <strain evidence="3 4">ATCC 31491</strain>
    </source>
</reference>
<evidence type="ECO:0000256" key="1">
    <source>
        <dbReference type="SAM" id="Phobius"/>
    </source>
</evidence>
<accession>A0ABT0G6H1</accession>
<feature type="transmembrane region" description="Helical" evidence="1">
    <location>
        <begin position="60"/>
        <end position="76"/>
    </location>
</feature>
<dbReference type="Pfam" id="PF13360">
    <property type="entry name" value="PQQ_2"/>
    <property type="match status" value="1"/>
</dbReference>
<feature type="transmembrane region" description="Helical" evidence="1">
    <location>
        <begin position="7"/>
        <end position="29"/>
    </location>
</feature>
<dbReference type="SUPFAM" id="SSF50998">
    <property type="entry name" value="Quinoprotein alcohol dehydrogenase-like"/>
    <property type="match status" value="1"/>
</dbReference>
<evidence type="ECO:0000313" key="3">
    <source>
        <dbReference type="EMBL" id="MCK2220202.1"/>
    </source>
</evidence>
<gene>
    <name evidence="3" type="ORF">MF672_041350</name>
</gene>
<comment type="caution">
    <text evidence="3">The sequence shown here is derived from an EMBL/GenBank/DDBJ whole genome shotgun (WGS) entry which is preliminary data.</text>
</comment>
<organism evidence="3 4">
    <name type="scientific">Actinomadura luzonensis</name>
    <dbReference type="NCBI Taxonomy" id="2805427"/>
    <lineage>
        <taxon>Bacteria</taxon>
        <taxon>Bacillati</taxon>
        <taxon>Actinomycetota</taxon>
        <taxon>Actinomycetes</taxon>
        <taxon>Streptosporangiales</taxon>
        <taxon>Thermomonosporaceae</taxon>
        <taxon>Actinomadura</taxon>
    </lineage>
</organism>
<dbReference type="InterPro" id="IPR002372">
    <property type="entry name" value="PQQ_rpt_dom"/>
</dbReference>
<evidence type="ECO:0000313" key="4">
    <source>
        <dbReference type="Proteomes" id="UP001317259"/>
    </source>
</evidence>
<sequence>MRERRGWFGAGLAVAGVGGAWWGCLEWVAGVRVPVVAVGLLGVGTALLVALAVRERVATGVAAGASMVLAAGYGWWQAGGGLADGVPGVGVTCYAAGASVAVVAVVPMVIGRRRPVSAGATARAAAGAVAGGVLMVGVALAVTSLPVHATTARPAGTKAGLPASVSHVAWRWAAPGAVRDAVPAGDGVAVLVADGVVAVDTATGRERWHYRRPAARAVRLLGAADGGAVLVGFGSPYGERTVLLDAVTGEVRSEAERPARFAEQAVLHSRGLVTRTGARRLTGWGLAAGAARWVYDVPPGCVLTTHLGLREVVAVLMTCGVDVERWARSAERRTMSVTVVALDPGTGKERWRDERAAGVAPGEADAAVSDDGAALAVTTPGERRLLAQHTGLEQFAWQPGEHQLAITATGRVVSDLATRTFRYEPFAGLPQEVTLPAAGRPEQAIALEQALLVTVRTGDGLTVLSAPWWTGDATRIPLPAGNGGPGAAALRTPGAITFAPAGTTTVFGLA</sequence>